<accession>A0A0A9DUN8</accession>
<proteinExistence type="predicted"/>
<evidence type="ECO:0000313" key="1">
    <source>
        <dbReference type="EMBL" id="JAD91501.1"/>
    </source>
</evidence>
<reference evidence="1" key="1">
    <citation type="submission" date="2014-09" db="EMBL/GenBank/DDBJ databases">
        <authorList>
            <person name="Magalhaes I.L.F."/>
            <person name="Oliveira U."/>
            <person name="Santos F.R."/>
            <person name="Vidigal T.H.D.A."/>
            <person name="Brescovit A.D."/>
            <person name="Santos A.J."/>
        </authorList>
    </citation>
    <scope>NUCLEOTIDE SEQUENCE</scope>
    <source>
        <tissue evidence="1">Shoot tissue taken approximately 20 cm above the soil surface</tissue>
    </source>
</reference>
<dbReference type="AlphaFoldDB" id="A0A0A9DUN8"/>
<organism evidence="1">
    <name type="scientific">Arundo donax</name>
    <name type="common">Giant reed</name>
    <name type="synonym">Donax arundinaceus</name>
    <dbReference type="NCBI Taxonomy" id="35708"/>
    <lineage>
        <taxon>Eukaryota</taxon>
        <taxon>Viridiplantae</taxon>
        <taxon>Streptophyta</taxon>
        <taxon>Embryophyta</taxon>
        <taxon>Tracheophyta</taxon>
        <taxon>Spermatophyta</taxon>
        <taxon>Magnoliopsida</taxon>
        <taxon>Liliopsida</taxon>
        <taxon>Poales</taxon>
        <taxon>Poaceae</taxon>
        <taxon>PACMAD clade</taxon>
        <taxon>Arundinoideae</taxon>
        <taxon>Arundineae</taxon>
        <taxon>Arundo</taxon>
    </lineage>
</organism>
<dbReference type="EMBL" id="GBRH01206394">
    <property type="protein sequence ID" value="JAD91501.1"/>
    <property type="molecule type" value="Transcribed_RNA"/>
</dbReference>
<name>A0A0A9DUN8_ARUDO</name>
<sequence>MLCFPCLSAITLFSSIILSQSNLSASPFSKSRI</sequence>
<reference evidence="1" key="2">
    <citation type="journal article" date="2015" name="Data Brief">
        <title>Shoot transcriptome of the giant reed, Arundo donax.</title>
        <authorList>
            <person name="Barrero R.A."/>
            <person name="Guerrero F.D."/>
            <person name="Moolhuijzen P."/>
            <person name="Goolsby J.A."/>
            <person name="Tidwell J."/>
            <person name="Bellgard S.E."/>
            <person name="Bellgard M.I."/>
        </authorList>
    </citation>
    <scope>NUCLEOTIDE SEQUENCE</scope>
    <source>
        <tissue evidence="1">Shoot tissue taken approximately 20 cm above the soil surface</tissue>
    </source>
</reference>
<protein>
    <submittedName>
        <fullName evidence="1">Gsh1</fullName>
    </submittedName>
</protein>